<dbReference type="PROSITE" id="PS50801">
    <property type="entry name" value="STAS"/>
    <property type="match status" value="1"/>
</dbReference>
<evidence type="ECO:0000313" key="4">
    <source>
        <dbReference type="EMBL" id="SDC24808.1"/>
    </source>
</evidence>
<sequence>MSTSDPLTVESSVHGNAVVLSARGEIDMGTAPILRHQLEDALVGAGKAAVLVDLTEVDFLASAGLALLAEYHTRCREQGRALRVLTDGGPVLRAIRISALDQVLDLHPSLAAALAAG</sequence>
<name>A0A1G6K1P1_9PSEU</name>
<accession>A0A1G6K1P1</accession>
<dbReference type="RefSeq" id="WP_091447992.1">
    <property type="nucleotide sequence ID" value="NZ_FMZZ01000001.1"/>
</dbReference>
<dbReference type="InterPro" id="IPR002645">
    <property type="entry name" value="STAS_dom"/>
</dbReference>
<keyword evidence="5" id="KW-1185">Reference proteome</keyword>
<dbReference type="GO" id="GO:0043856">
    <property type="term" value="F:anti-sigma factor antagonist activity"/>
    <property type="evidence" value="ECO:0007669"/>
    <property type="project" value="InterPro"/>
</dbReference>
<dbReference type="PANTHER" id="PTHR33495">
    <property type="entry name" value="ANTI-SIGMA FACTOR ANTAGONIST TM_1081-RELATED-RELATED"/>
    <property type="match status" value="1"/>
</dbReference>
<dbReference type="AlphaFoldDB" id="A0A1G6K1P1"/>
<reference evidence="5" key="1">
    <citation type="submission" date="2016-10" db="EMBL/GenBank/DDBJ databases">
        <authorList>
            <person name="Varghese N."/>
            <person name="Submissions S."/>
        </authorList>
    </citation>
    <scope>NUCLEOTIDE SEQUENCE [LARGE SCALE GENOMIC DNA]</scope>
    <source>
        <strain evidence="5">IBRC-M 10403</strain>
    </source>
</reference>
<dbReference type="SUPFAM" id="SSF52091">
    <property type="entry name" value="SpoIIaa-like"/>
    <property type="match status" value="1"/>
</dbReference>
<organism evidence="4 5">
    <name type="scientific">Actinokineospora iranica</name>
    <dbReference type="NCBI Taxonomy" id="1271860"/>
    <lineage>
        <taxon>Bacteria</taxon>
        <taxon>Bacillati</taxon>
        <taxon>Actinomycetota</taxon>
        <taxon>Actinomycetes</taxon>
        <taxon>Pseudonocardiales</taxon>
        <taxon>Pseudonocardiaceae</taxon>
        <taxon>Actinokineospora</taxon>
    </lineage>
</organism>
<dbReference type="CDD" id="cd07043">
    <property type="entry name" value="STAS_anti-anti-sigma_factors"/>
    <property type="match status" value="1"/>
</dbReference>
<feature type="domain" description="STAS" evidence="3">
    <location>
        <begin position="7"/>
        <end position="117"/>
    </location>
</feature>
<evidence type="ECO:0000259" key="3">
    <source>
        <dbReference type="PROSITE" id="PS50801"/>
    </source>
</evidence>
<dbReference type="PANTHER" id="PTHR33495:SF2">
    <property type="entry name" value="ANTI-SIGMA FACTOR ANTAGONIST TM_1081-RELATED"/>
    <property type="match status" value="1"/>
</dbReference>
<dbReference type="NCBIfam" id="TIGR00377">
    <property type="entry name" value="ant_ant_sig"/>
    <property type="match status" value="1"/>
</dbReference>
<dbReference type="EMBL" id="FMZZ01000001">
    <property type="protein sequence ID" value="SDC24808.1"/>
    <property type="molecule type" value="Genomic_DNA"/>
</dbReference>
<evidence type="ECO:0000256" key="2">
    <source>
        <dbReference type="RuleBase" id="RU003749"/>
    </source>
</evidence>
<evidence type="ECO:0000256" key="1">
    <source>
        <dbReference type="ARBA" id="ARBA00009013"/>
    </source>
</evidence>
<protein>
    <recommendedName>
        <fullName evidence="2">Anti-sigma factor antagonist</fullName>
    </recommendedName>
</protein>
<dbReference type="Proteomes" id="UP000199501">
    <property type="component" value="Unassembled WGS sequence"/>
</dbReference>
<gene>
    <name evidence="4" type="ORF">SAMN05216174_101664</name>
</gene>
<proteinExistence type="inferred from homology"/>
<dbReference type="InterPro" id="IPR036513">
    <property type="entry name" value="STAS_dom_sf"/>
</dbReference>
<dbReference type="InterPro" id="IPR003658">
    <property type="entry name" value="Anti-sigma_ant"/>
</dbReference>
<evidence type="ECO:0000313" key="5">
    <source>
        <dbReference type="Proteomes" id="UP000199501"/>
    </source>
</evidence>
<comment type="similarity">
    <text evidence="1 2">Belongs to the anti-sigma-factor antagonist family.</text>
</comment>
<dbReference type="STRING" id="1271860.SAMN05216174_101664"/>
<dbReference type="Gene3D" id="3.30.750.24">
    <property type="entry name" value="STAS domain"/>
    <property type="match status" value="1"/>
</dbReference>
<dbReference type="OrthoDB" id="3576811at2"/>
<dbReference type="Pfam" id="PF01740">
    <property type="entry name" value="STAS"/>
    <property type="match status" value="1"/>
</dbReference>